<dbReference type="RefSeq" id="WP_282721833.1">
    <property type="nucleotide sequence ID" value="NZ_JASCQO010000035.1"/>
</dbReference>
<feature type="domain" description="Glycosyltransferase 2-like" evidence="1">
    <location>
        <begin position="16"/>
        <end position="181"/>
    </location>
</feature>
<dbReference type="InterPro" id="IPR029044">
    <property type="entry name" value="Nucleotide-diphossugar_trans"/>
</dbReference>
<name>A0ABT6VK70_9GAMM</name>
<sequence length="320" mass="36511">MKERDDGPGPAQPFFSVVIPVHNKVEYLEKSLACVYGQSFQDFEVIAVDDHSSDGSLEILQQHETAGRLTLFQRSEPGPGGYAARNLGVEKANAEWIVFFDADDIMHENHLQVFHDAIMVNRDCSFFCNNYVMKVGDKVVGKNRGIRSGRYNRLDGLTFFSGNDFVHTNSACTRRSLFNKLGGFPAGEYKRGGDVYFWVKLLSTLDGFYYSDAVTSEWLLDHSDVTKNPRNLTVHPLADFLKKERPNLDKACDFQLRRIINRKIIAWATEKKLQGIRCYQDFPYVTLKGLGYENMIRILILSLPFSMYQAAVHVKRAWAQ</sequence>
<dbReference type="InterPro" id="IPR050834">
    <property type="entry name" value="Glycosyltransf_2"/>
</dbReference>
<dbReference type="EC" id="2.4.-.-" evidence="2"/>
<reference evidence="2 3" key="1">
    <citation type="submission" date="2023-04" db="EMBL/GenBank/DDBJ databases">
        <title>Halomonas strains isolated from rhizosphere soil.</title>
        <authorList>
            <person name="Xu L."/>
            <person name="Sun J.-Q."/>
        </authorList>
    </citation>
    <scope>NUCLEOTIDE SEQUENCE [LARGE SCALE GENOMIC DNA]</scope>
    <source>
        <strain evidence="2 3">LN1S58</strain>
    </source>
</reference>
<protein>
    <submittedName>
        <fullName evidence="2">Glycosyltransferase family A protein</fullName>
        <ecNumber evidence="2">2.4.-.-</ecNumber>
    </submittedName>
</protein>
<dbReference type="CDD" id="cd00761">
    <property type="entry name" value="Glyco_tranf_GTA_type"/>
    <property type="match status" value="1"/>
</dbReference>
<dbReference type="PANTHER" id="PTHR43685:SF2">
    <property type="entry name" value="GLYCOSYLTRANSFERASE 2-LIKE DOMAIN-CONTAINING PROTEIN"/>
    <property type="match status" value="1"/>
</dbReference>
<organism evidence="2 3">
    <name type="scientific">Halomonas kalidii</name>
    <dbReference type="NCBI Taxonomy" id="3043293"/>
    <lineage>
        <taxon>Bacteria</taxon>
        <taxon>Pseudomonadati</taxon>
        <taxon>Pseudomonadota</taxon>
        <taxon>Gammaproteobacteria</taxon>
        <taxon>Oceanospirillales</taxon>
        <taxon>Halomonadaceae</taxon>
        <taxon>Halomonas</taxon>
    </lineage>
</organism>
<comment type="caution">
    <text evidence="2">The sequence shown here is derived from an EMBL/GenBank/DDBJ whole genome shotgun (WGS) entry which is preliminary data.</text>
</comment>
<evidence type="ECO:0000313" key="2">
    <source>
        <dbReference type="EMBL" id="MDI5934374.1"/>
    </source>
</evidence>
<evidence type="ECO:0000313" key="3">
    <source>
        <dbReference type="Proteomes" id="UP001244242"/>
    </source>
</evidence>
<dbReference type="GO" id="GO:0016757">
    <property type="term" value="F:glycosyltransferase activity"/>
    <property type="evidence" value="ECO:0007669"/>
    <property type="project" value="UniProtKB-KW"/>
</dbReference>
<dbReference type="SUPFAM" id="SSF53448">
    <property type="entry name" value="Nucleotide-diphospho-sugar transferases"/>
    <property type="match status" value="1"/>
</dbReference>
<dbReference type="InterPro" id="IPR001173">
    <property type="entry name" value="Glyco_trans_2-like"/>
</dbReference>
<dbReference type="EMBL" id="JASCQO010000035">
    <property type="protein sequence ID" value="MDI5934374.1"/>
    <property type="molecule type" value="Genomic_DNA"/>
</dbReference>
<keyword evidence="2" id="KW-0808">Transferase</keyword>
<keyword evidence="2" id="KW-0328">Glycosyltransferase</keyword>
<gene>
    <name evidence="2" type="ORF">QLQ84_11310</name>
</gene>
<evidence type="ECO:0000259" key="1">
    <source>
        <dbReference type="Pfam" id="PF00535"/>
    </source>
</evidence>
<proteinExistence type="predicted"/>
<accession>A0ABT6VK70</accession>
<keyword evidence="3" id="KW-1185">Reference proteome</keyword>
<dbReference type="Pfam" id="PF00535">
    <property type="entry name" value="Glycos_transf_2"/>
    <property type="match status" value="1"/>
</dbReference>
<dbReference type="Gene3D" id="3.90.550.10">
    <property type="entry name" value="Spore Coat Polysaccharide Biosynthesis Protein SpsA, Chain A"/>
    <property type="match status" value="1"/>
</dbReference>
<dbReference type="Proteomes" id="UP001244242">
    <property type="component" value="Unassembled WGS sequence"/>
</dbReference>
<dbReference type="PANTHER" id="PTHR43685">
    <property type="entry name" value="GLYCOSYLTRANSFERASE"/>
    <property type="match status" value="1"/>
</dbReference>